<reference evidence="8 9" key="1">
    <citation type="journal article" date="2019" name="PLoS Negl. Trop. Dis.">
        <title>Whole genome sequencing of Entamoeba nuttalli reveals mammalian host-related molecular signatures and a novel octapeptide-repeat surface protein.</title>
        <authorList>
            <person name="Tanaka M."/>
            <person name="Makiuchi T."/>
            <person name="Komiyama T."/>
            <person name="Shiina T."/>
            <person name="Osaki K."/>
            <person name="Tachibana H."/>
        </authorList>
    </citation>
    <scope>NUCLEOTIDE SEQUENCE [LARGE SCALE GENOMIC DNA]</scope>
    <source>
        <strain evidence="8 9">P19-061405</strain>
    </source>
</reference>
<evidence type="ECO:0000256" key="5">
    <source>
        <dbReference type="SAM" id="Phobius"/>
    </source>
</evidence>
<dbReference type="InterPro" id="IPR008271">
    <property type="entry name" value="Ser/Thr_kinase_AS"/>
</dbReference>
<dbReference type="PANTHER" id="PTHR45756">
    <property type="entry name" value="PALMITOYLTRANSFERASE"/>
    <property type="match status" value="1"/>
</dbReference>
<keyword evidence="5" id="KW-1133">Transmembrane helix</keyword>
<dbReference type="Gene3D" id="2.10.220.10">
    <property type="entry name" value="Hormone Receptor, Insulin-like Growth Factor Receptor 1, Chain A, domain 2"/>
    <property type="match status" value="5"/>
</dbReference>
<accession>A0ABQ0DB50</accession>
<dbReference type="PROSITE" id="PS00107">
    <property type="entry name" value="PROTEIN_KINASE_ATP"/>
    <property type="match status" value="1"/>
</dbReference>
<keyword evidence="1 3" id="KW-0547">Nucleotide-binding</keyword>
<evidence type="ECO:0000259" key="7">
    <source>
        <dbReference type="PROSITE" id="PS50011"/>
    </source>
</evidence>
<keyword evidence="9" id="KW-1185">Reference proteome</keyword>
<dbReference type="InterPro" id="IPR000742">
    <property type="entry name" value="EGF"/>
</dbReference>
<comment type="caution">
    <text evidence="8">The sequence shown here is derived from an EMBL/GenBank/DDBJ whole genome shotgun (WGS) entry which is preliminary data.</text>
</comment>
<evidence type="ECO:0000256" key="4">
    <source>
        <dbReference type="SAM" id="Coils"/>
    </source>
</evidence>
<dbReference type="SMART" id="SM00181">
    <property type="entry name" value="EGF"/>
    <property type="match status" value="19"/>
</dbReference>
<dbReference type="PROSITE" id="PS00108">
    <property type="entry name" value="PROTEIN_KINASE_ST"/>
    <property type="match status" value="1"/>
</dbReference>
<feature type="transmembrane region" description="Helical" evidence="5">
    <location>
        <begin position="1269"/>
        <end position="1295"/>
    </location>
</feature>
<sequence>MKSTLWLIVLFSLHVYSQCYDECPYCLWGLCHACTKGCNYGSWRDNAFCSYCYKCKRGCEACDEEYHCTKCNSGYWLRKYSSKVSLCEKCPTGCFECSSPTQCSSCSKGYYLDNGMCYQCPIGCSFCSGPDSCTTCERNYGVVVYGGSSWCSPCTTIRCSSCQVGTYLSNGLCSACPNECTTCNTFNECTGCKDGYYLENGKCVFCSNKLKGCTSCDITGSVCYECTTRYRLSQGSCIGCPTERGEGVDMCNNKGWQTICQYGYADPYSGCEKCNGGDACLTCTYKENTCQSCKDGYYLNGNKCDKCDVLGCAWCQDNHTSCKRCKEGYLLKNGECVSCSELPECEYCSNECKRCSKGYAFDSQHTCTKCSNCEECNTQTCFVCNSGYTISTGNNCDLCSNVFSHCASCKTTDRYCNSCEQGYVFSTINKDCELCNVVFPHCSSCSQTDKVCLYCEDGYTLVNGQCVTCDKAIVGCSTCNNDKAKCTSCSPPLVLASDSLSCKNCSSYFEHCLECSQVAYKCVNCDVGYVPVNGICTPCQEGISECVKPTNGQCPIGTSPYNGFCYDCKKKLNNCELCSQTEWKCHTCQKGFLNKDGICSTCDITNCITCSTTEYKCDQCIEEYVPLGKKCLTCGNDPNCYKCNNDMTCSYCKLGYNLYEGTCIPCYDTNARCVSPIKEGKCQYNNFLYQNYCYECSKYKPNCLVCSNSSPNCLVCKNGYGLKEDKTCIKCETGCSLCYKAEHCEKCQEGYMLRKGKCYKFESDNCDTNCYNSSIGCTACSTTKIEEESNGICLLCSIKNCKVCDYNLKTCIVCEDGYVYDSYTKQCIVKPGDLCEVYKTSSCIKCRDGYAVDYINNKCIKCGNNCKTCRYTNGHFKCLSCDSSLNLYLLNSQCVPPSNEKCGVVGFDSCRSCINNTKIVDGECKECSAHCLRCSQDECLQCDTSTILQNGKCVENTDCLITNEYGSCSKCVSTKVLNSETSSCESCPENCKECLSSTSCHECMNGYVLYNQTNCIKLANTKLRLKRLANSLIPHCEKETTVGCQRCDNRYYLTDILMCDPCIENCEQCNDSTTCQKCSSGYILNNSVCVKQGRKGCKVITQNGERCAICEDGYFYKDGNCEKCDSSCLTCSKKSLFCLQCAENFYFVSSNTCYNYSTIEYCLAANDNGCTLCENGTYLTNYDSLNKAYLPYHHCLQCHEYCLECEQGSGICIKCDYTHALVSGKCVNASGILHCTKIKNSICVSCEGGYQVDEDGLVCLVKAKSVVPIAVSLVSLGVIVGALLLFIIIIFMVFLRRRKMQQEKEMRVFLMKRSNVMFKQVPNSPICISKTVLHFDETKTEIPVNKESKDLICIGNLDKRKLKIQMTSVESCKYEIRTDPSVVELKHGEACEFQVFITPYCTCSINNSIKLVYLDYKEGIQKDIDIGINTQTEMSPFIDADELKEDKFLGEGSFGMVYKGVYRNITVAIKKMKTNDIDEMEKELEMLNKVKSQCIIRFYGCVQTNGNVSLIMELAEFGSFSDVIQKKNLKMNLRVYLDAAKGVEYLHNNGIIHRDIKPDNVLIVNNNIDADICGKLTDFGSARMINIIRKNRTFTSGIGTPIYMAPEILNGEHYEAPVDIFSMGVMLYEACSFIKPYSNKALFPNSWSVPMFVQSGKRLPQIEPIQDDCFNAIQKCWEANIDLRPDASHLVLLAKALYQHYSNLAN</sequence>
<protein>
    <recommendedName>
        <fullName evidence="7">Protein kinase domain-containing protein</fullName>
    </recommendedName>
</protein>
<dbReference type="InterPro" id="IPR009030">
    <property type="entry name" value="Growth_fac_rcpt_cys_sf"/>
</dbReference>
<dbReference type="InterPro" id="IPR017441">
    <property type="entry name" value="Protein_kinase_ATP_BS"/>
</dbReference>
<proteinExistence type="predicted"/>
<evidence type="ECO:0000256" key="1">
    <source>
        <dbReference type="ARBA" id="ARBA00022741"/>
    </source>
</evidence>
<keyword evidence="4" id="KW-0175">Coiled coil</keyword>
<dbReference type="InterPro" id="IPR053215">
    <property type="entry name" value="TKL_Ser/Thr_kinase"/>
</dbReference>
<keyword evidence="2 3" id="KW-0067">ATP-binding</keyword>
<feature type="domain" description="Protein kinase" evidence="7">
    <location>
        <begin position="1443"/>
        <end position="1698"/>
    </location>
</feature>
<gene>
    <name evidence="8" type="ORF">ENUP19_0046G0067</name>
</gene>
<dbReference type="PANTHER" id="PTHR45756:SF1">
    <property type="entry name" value="PROTEIN KINASE DOMAIN CONTAINING PROTEIN"/>
    <property type="match status" value="1"/>
</dbReference>
<dbReference type="Gene3D" id="1.10.510.10">
    <property type="entry name" value="Transferase(Phosphotransferase) domain 1"/>
    <property type="match status" value="1"/>
</dbReference>
<dbReference type="Pfam" id="PF00069">
    <property type="entry name" value="Pkinase"/>
    <property type="match status" value="1"/>
</dbReference>
<dbReference type="InterPro" id="IPR000719">
    <property type="entry name" value="Prot_kinase_dom"/>
</dbReference>
<organism evidence="8 9">
    <name type="scientific">Entamoeba nuttalli</name>
    <dbReference type="NCBI Taxonomy" id="412467"/>
    <lineage>
        <taxon>Eukaryota</taxon>
        <taxon>Amoebozoa</taxon>
        <taxon>Evosea</taxon>
        <taxon>Archamoebae</taxon>
        <taxon>Mastigamoebida</taxon>
        <taxon>Entamoebidae</taxon>
        <taxon>Entamoeba</taxon>
    </lineage>
</organism>
<evidence type="ECO:0000256" key="3">
    <source>
        <dbReference type="PROSITE-ProRule" id="PRU10141"/>
    </source>
</evidence>
<dbReference type="Proteomes" id="UP001628156">
    <property type="component" value="Unassembled WGS sequence"/>
</dbReference>
<evidence type="ECO:0000313" key="9">
    <source>
        <dbReference type="Proteomes" id="UP001628156"/>
    </source>
</evidence>
<keyword evidence="5" id="KW-0812">Transmembrane</keyword>
<evidence type="ECO:0000256" key="2">
    <source>
        <dbReference type="ARBA" id="ARBA00022840"/>
    </source>
</evidence>
<feature type="coiled-coil region" evidence="4">
    <location>
        <begin position="1470"/>
        <end position="1497"/>
    </location>
</feature>
<evidence type="ECO:0000313" key="8">
    <source>
        <dbReference type="EMBL" id="GAB1219917.1"/>
    </source>
</evidence>
<evidence type="ECO:0000256" key="6">
    <source>
        <dbReference type="SAM" id="SignalP"/>
    </source>
</evidence>
<dbReference type="InterPro" id="IPR006212">
    <property type="entry name" value="Furin_repeat"/>
</dbReference>
<name>A0ABQ0DB50_9EUKA</name>
<dbReference type="SUPFAM" id="SSF56112">
    <property type="entry name" value="Protein kinase-like (PK-like)"/>
    <property type="match status" value="1"/>
</dbReference>
<keyword evidence="5" id="KW-0472">Membrane</keyword>
<dbReference type="InterPro" id="IPR011009">
    <property type="entry name" value="Kinase-like_dom_sf"/>
</dbReference>
<dbReference type="SUPFAM" id="SSF57184">
    <property type="entry name" value="Growth factor receptor domain"/>
    <property type="match status" value="9"/>
</dbReference>
<dbReference type="PROSITE" id="PS50011">
    <property type="entry name" value="PROTEIN_KINASE_DOM"/>
    <property type="match status" value="1"/>
</dbReference>
<keyword evidence="6" id="KW-0732">Signal</keyword>
<feature type="signal peptide" evidence="6">
    <location>
        <begin position="1"/>
        <end position="19"/>
    </location>
</feature>
<feature type="chain" id="PRO_5045203926" description="Protein kinase domain-containing protein" evidence="6">
    <location>
        <begin position="20"/>
        <end position="1706"/>
    </location>
</feature>
<feature type="binding site" evidence="3">
    <location>
        <position position="1471"/>
    </location>
    <ligand>
        <name>ATP</name>
        <dbReference type="ChEBI" id="CHEBI:30616"/>
    </ligand>
</feature>
<dbReference type="SMART" id="SM00220">
    <property type="entry name" value="S_TKc"/>
    <property type="match status" value="1"/>
</dbReference>
<dbReference type="EMBL" id="BAAFRS010000046">
    <property type="protein sequence ID" value="GAB1219917.1"/>
    <property type="molecule type" value="Genomic_DNA"/>
</dbReference>
<dbReference type="SMART" id="SM00261">
    <property type="entry name" value="FU"/>
    <property type="match status" value="16"/>
</dbReference>